<dbReference type="InterPro" id="IPR025345">
    <property type="entry name" value="DUF4249"/>
</dbReference>
<evidence type="ECO:0000313" key="2">
    <source>
        <dbReference type="Proteomes" id="UP001211005"/>
    </source>
</evidence>
<dbReference type="Proteomes" id="UP001211005">
    <property type="component" value="Chromosome"/>
</dbReference>
<dbReference type="RefSeq" id="WP_269559493.1">
    <property type="nucleotide sequence ID" value="NZ_CP114767.1"/>
</dbReference>
<keyword evidence="2" id="KW-1185">Reference proteome</keyword>
<sequence length="398" mass="44639">MHILSYALRWTLLWCLALGLGVSCTDDYMPDVVESPPNFLVIDGFINTQGVTTIRLSRTYAIRSTQVPPAETRATVYIEEESGPRYLLQETPARSGTYTSANLTLNIARKYRLHLTTTTNGEYASAYVPVKVTPPIDALTWRPTGNGLNVSVSAHDDTGSTQYYRWETEDTWEIKSPYYPTVEYVNNDIRPIAVPFPTVCYGIERAGFVQLYKTTALTQDVVADFRVRQLATTSERLFTRYSILVRQHALTAEEYAYWELLRKNTENIGSLFDPQPAQLTGNVRCLSNPDDLVLGFIGAHSIEEKRLFISRAELPGSWPVVSGYEKCVPPDTVFIPQRGLEPSPPRATILAAFFTPGGVNVPISEARTRNGPVGYLFKTRDCVDCRTRGTSIKPTFWP</sequence>
<proteinExistence type="predicted"/>
<dbReference type="Pfam" id="PF14054">
    <property type="entry name" value="DUF4249"/>
    <property type="match status" value="1"/>
</dbReference>
<protein>
    <submittedName>
        <fullName evidence="1">DUF4249 domain-containing protein</fullName>
    </submittedName>
</protein>
<accession>A0ABY7LLT6</accession>
<reference evidence="1 2" key="1">
    <citation type="submission" date="2022-12" db="EMBL/GenBank/DDBJ databases">
        <title>Hymenobacter canadensis sp. nov. isolated from lake water of the Cambridge Bay, Canada.</title>
        <authorList>
            <person name="Kim W.H."/>
            <person name="Lee Y.M."/>
        </authorList>
    </citation>
    <scope>NUCLEOTIDE SEQUENCE [LARGE SCALE GENOMIC DNA]</scope>
    <source>
        <strain evidence="1 2">PAMC 29467</strain>
    </source>
</reference>
<evidence type="ECO:0000313" key="1">
    <source>
        <dbReference type="EMBL" id="WBA41420.1"/>
    </source>
</evidence>
<gene>
    <name evidence="1" type="ORF">O3303_16580</name>
</gene>
<dbReference type="EMBL" id="CP114767">
    <property type="protein sequence ID" value="WBA41420.1"/>
    <property type="molecule type" value="Genomic_DNA"/>
</dbReference>
<organism evidence="1 2">
    <name type="scientific">Hymenobacter canadensis</name>
    <dbReference type="NCBI Taxonomy" id="2999067"/>
    <lineage>
        <taxon>Bacteria</taxon>
        <taxon>Pseudomonadati</taxon>
        <taxon>Bacteroidota</taxon>
        <taxon>Cytophagia</taxon>
        <taxon>Cytophagales</taxon>
        <taxon>Hymenobacteraceae</taxon>
        <taxon>Hymenobacter</taxon>
    </lineage>
</organism>
<name>A0ABY7LLT6_9BACT</name>